<dbReference type="EMBL" id="JBEZFP010000055">
    <property type="protein sequence ID" value="MEU8136066.1"/>
    <property type="molecule type" value="Genomic_DNA"/>
</dbReference>
<gene>
    <name evidence="1" type="ORF">AB0C36_21445</name>
</gene>
<protein>
    <submittedName>
        <fullName evidence="1">Uncharacterized protein</fullName>
    </submittedName>
</protein>
<evidence type="ECO:0000313" key="1">
    <source>
        <dbReference type="EMBL" id="MEU8136066.1"/>
    </source>
</evidence>
<accession>A0ABV3DJY4</accession>
<dbReference type="RefSeq" id="WP_358356305.1">
    <property type="nucleotide sequence ID" value="NZ_JBEZFP010000055.1"/>
</dbReference>
<dbReference type="Proteomes" id="UP001551482">
    <property type="component" value="Unassembled WGS sequence"/>
</dbReference>
<proteinExistence type="predicted"/>
<reference evidence="1 2" key="1">
    <citation type="submission" date="2024-06" db="EMBL/GenBank/DDBJ databases">
        <title>The Natural Products Discovery Center: Release of the First 8490 Sequenced Strains for Exploring Actinobacteria Biosynthetic Diversity.</title>
        <authorList>
            <person name="Kalkreuter E."/>
            <person name="Kautsar S.A."/>
            <person name="Yang D."/>
            <person name="Bader C.D."/>
            <person name="Teijaro C.N."/>
            <person name="Fluegel L."/>
            <person name="Davis C.M."/>
            <person name="Simpson J.R."/>
            <person name="Lauterbach L."/>
            <person name="Steele A.D."/>
            <person name="Gui C."/>
            <person name="Meng S."/>
            <person name="Li G."/>
            <person name="Viehrig K."/>
            <person name="Ye F."/>
            <person name="Su P."/>
            <person name="Kiefer A.F."/>
            <person name="Nichols A."/>
            <person name="Cepeda A.J."/>
            <person name="Yan W."/>
            <person name="Fan B."/>
            <person name="Jiang Y."/>
            <person name="Adhikari A."/>
            <person name="Zheng C.-J."/>
            <person name="Schuster L."/>
            <person name="Cowan T.M."/>
            <person name="Smanski M.J."/>
            <person name="Chevrette M.G."/>
            <person name="De Carvalho L.P.S."/>
            <person name="Shen B."/>
        </authorList>
    </citation>
    <scope>NUCLEOTIDE SEQUENCE [LARGE SCALE GENOMIC DNA]</scope>
    <source>
        <strain evidence="1 2">NPDC048946</strain>
    </source>
</reference>
<comment type="caution">
    <text evidence="1">The sequence shown here is derived from an EMBL/GenBank/DDBJ whole genome shotgun (WGS) entry which is preliminary data.</text>
</comment>
<sequence>MNELEAVSITRYVKALCPHQKFDEFTADAWFDVLGPYGFDDCKQAAAAIAGRQAFISTSDIVAEVRRIRAKRLDGFVYVPGDGDGDPQVYLARRRAQIELVASGRRAADPEKALTAGADQVVVGELVAGVGQPVPEEST</sequence>
<organism evidence="1 2">
    <name type="scientific">Streptodolium elevatio</name>
    <dbReference type="NCBI Taxonomy" id="3157996"/>
    <lineage>
        <taxon>Bacteria</taxon>
        <taxon>Bacillati</taxon>
        <taxon>Actinomycetota</taxon>
        <taxon>Actinomycetes</taxon>
        <taxon>Kitasatosporales</taxon>
        <taxon>Streptomycetaceae</taxon>
        <taxon>Streptodolium</taxon>
    </lineage>
</organism>
<name>A0ABV3DJY4_9ACTN</name>
<keyword evidence="2" id="KW-1185">Reference proteome</keyword>
<evidence type="ECO:0000313" key="2">
    <source>
        <dbReference type="Proteomes" id="UP001551482"/>
    </source>
</evidence>